<dbReference type="PANTHER" id="PTHR43861:SF1">
    <property type="entry name" value="TRANS-ACONITATE 2-METHYLTRANSFERASE"/>
    <property type="match status" value="1"/>
</dbReference>
<name>E1RDD1_METP4</name>
<dbReference type="STRING" id="679926.Mpet_0034"/>
<dbReference type="InterPro" id="IPR029063">
    <property type="entry name" value="SAM-dependent_MTases_sf"/>
</dbReference>
<dbReference type="AlphaFoldDB" id="E1RDD1"/>
<proteinExistence type="predicted"/>
<dbReference type="Gene3D" id="3.40.50.150">
    <property type="entry name" value="Vaccinia Virus protein VP39"/>
    <property type="match status" value="1"/>
</dbReference>
<dbReference type="HOGENOM" id="CLU_062440_1_0_2"/>
<evidence type="ECO:0000259" key="1">
    <source>
        <dbReference type="Pfam" id="PF08241"/>
    </source>
</evidence>
<keyword evidence="2" id="KW-0489">Methyltransferase</keyword>
<dbReference type="GO" id="GO:0008757">
    <property type="term" value="F:S-adenosylmethionine-dependent methyltransferase activity"/>
    <property type="evidence" value="ECO:0007669"/>
    <property type="project" value="InterPro"/>
</dbReference>
<dbReference type="eggNOG" id="arCOG01778">
    <property type="taxonomic scope" value="Archaea"/>
</dbReference>
<dbReference type="PANTHER" id="PTHR43861">
    <property type="entry name" value="TRANS-ACONITATE 2-METHYLTRANSFERASE-RELATED"/>
    <property type="match status" value="1"/>
</dbReference>
<evidence type="ECO:0000313" key="3">
    <source>
        <dbReference type="Proteomes" id="UP000006565"/>
    </source>
</evidence>
<dbReference type="GeneID" id="9742472"/>
<evidence type="ECO:0000313" key="2">
    <source>
        <dbReference type="EMBL" id="ADN34815.1"/>
    </source>
</evidence>
<keyword evidence="2" id="KW-0808">Transferase</keyword>
<organism evidence="2 3">
    <name type="scientific">Methanolacinia petrolearia (strain DSM 11571 / OCM 486 / SEBR 4847)</name>
    <name type="common">Methanoplanus petrolearius</name>
    <dbReference type="NCBI Taxonomy" id="679926"/>
    <lineage>
        <taxon>Archaea</taxon>
        <taxon>Methanobacteriati</taxon>
        <taxon>Methanobacteriota</taxon>
        <taxon>Stenosarchaea group</taxon>
        <taxon>Methanomicrobia</taxon>
        <taxon>Methanomicrobiales</taxon>
        <taxon>Methanomicrobiaceae</taxon>
        <taxon>Methanolacinia</taxon>
    </lineage>
</organism>
<keyword evidence="3" id="KW-1185">Reference proteome</keyword>
<dbReference type="InterPro" id="IPR013216">
    <property type="entry name" value="Methyltransf_11"/>
</dbReference>
<dbReference type="SUPFAM" id="SSF53335">
    <property type="entry name" value="S-adenosyl-L-methionine-dependent methyltransferases"/>
    <property type="match status" value="1"/>
</dbReference>
<dbReference type="CDD" id="cd02440">
    <property type="entry name" value="AdoMet_MTases"/>
    <property type="match status" value="1"/>
</dbReference>
<dbReference type="RefSeq" id="WP_013327994.1">
    <property type="nucleotide sequence ID" value="NC_014507.1"/>
</dbReference>
<dbReference type="GO" id="GO:0032259">
    <property type="term" value="P:methylation"/>
    <property type="evidence" value="ECO:0007669"/>
    <property type="project" value="UniProtKB-KW"/>
</dbReference>
<gene>
    <name evidence="2" type="ordered locus">Mpet_0034</name>
</gene>
<feature type="domain" description="Methyltransferase type 11" evidence="1">
    <location>
        <begin position="42"/>
        <end position="137"/>
    </location>
</feature>
<sequence>MSERGYVHGYSETESERLSVQAATLNELLYGDTPYPAGSLVLEAGCGTGAQTPVITKNSPGAVIISVDISQKSLEVAKNRTTAEGRAGEYLNCDIFGLPFPGDSFDHIFVCFVLEHLRDPVDALTALMRVLKPGGTITVIEGVGEDAVSSGMMTKEEWDEGISALYRTAEEDGTFCYTFFKATGTRPV</sequence>
<dbReference type="EMBL" id="CP002117">
    <property type="protein sequence ID" value="ADN34815.1"/>
    <property type="molecule type" value="Genomic_DNA"/>
</dbReference>
<dbReference type="OrthoDB" id="147504at2157"/>
<dbReference type="Pfam" id="PF08241">
    <property type="entry name" value="Methyltransf_11"/>
    <property type="match status" value="1"/>
</dbReference>
<dbReference type="Proteomes" id="UP000006565">
    <property type="component" value="Chromosome"/>
</dbReference>
<reference evidence="2 3" key="1">
    <citation type="journal article" date="2010" name="Stand. Genomic Sci.">
        <title>Complete genome sequence of Methanoplanus petrolearius type strain (SEBR 4847).</title>
        <authorList>
            <person name="Brambilla E."/>
            <person name="Djao O.D."/>
            <person name="Daligault H."/>
            <person name="Lapidus A."/>
            <person name="Lucas S."/>
            <person name="Hammon N."/>
            <person name="Nolan M."/>
            <person name="Tice H."/>
            <person name="Cheng J.F."/>
            <person name="Han C."/>
            <person name="Tapia R."/>
            <person name="Goodwin L."/>
            <person name="Pitluck S."/>
            <person name="Liolios K."/>
            <person name="Ivanova N."/>
            <person name="Mavromatis K."/>
            <person name="Mikhailova N."/>
            <person name="Pati A."/>
            <person name="Chen A."/>
            <person name="Palaniappan K."/>
            <person name="Land M."/>
            <person name="Hauser L."/>
            <person name="Chang Y.J."/>
            <person name="Jeffries C.D."/>
            <person name="Rohde M."/>
            <person name="Spring S."/>
            <person name="Sikorski J."/>
            <person name="Goker M."/>
            <person name="Woyke T."/>
            <person name="Bristow J."/>
            <person name="Eisen J.A."/>
            <person name="Markowitz V."/>
            <person name="Hugenholtz P."/>
            <person name="Kyrpides N.C."/>
            <person name="Klenk H.P."/>
        </authorList>
    </citation>
    <scope>NUCLEOTIDE SEQUENCE [LARGE SCALE GENOMIC DNA]</scope>
    <source>
        <strain evidence="3">DSM 11571 / OCM 486 / SEBR 4847</strain>
    </source>
</reference>
<protein>
    <submittedName>
        <fullName evidence="2">Methyltransferase type 11</fullName>
    </submittedName>
</protein>
<accession>E1RDD1</accession>
<dbReference type="KEGG" id="mpi:Mpet_0034"/>